<evidence type="ECO:0000313" key="2">
    <source>
        <dbReference type="Proteomes" id="UP001642487"/>
    </source>
</evidence>
<sequence length="71" mass="8339">MITFATKRKIAQTNLKLENSSVLEFFLDFGLVLAIFPTEELDQWRGYWISYALHRYRIFRVLVAGISLLTL</sequence>
<organism evidence="1 2">
    <name type="scientific">Citrullus colocynthis</name>
    <name type="common">colocynth</name>
    <dbReference type="NCBI Taxonomy" id="252529"/>
    <lineage>
        <taxon>Eukaryota</taxon>
        <taxon>Viridiplantae</taxon>
        <taxon>Streptophyta</taxon>
        <taxon>Embryophyta</taxon>
        <taxon>Tracheophyta</taxon>
        <taxon>Spermatophyta</taxon>
        <taxon>Magnoliopsida</taxon>
        <taxon>eudicotyledons</taxon>
        <taxon>Gunneridae</taxon>
        <taxon>Pentapetalae</taxon>
        <taxon>rosids</taxon>
        <taxon>fabids</taxon>
        <taxon>Cucurbitales</taxon>
        <taxon>Cucurbitaceae</taxon>
        <taxon>Benincaseae</taxon>
        <taxon>Citrullus</taxon>
    </lineage>
</organism>
<name>A0ABP0Z1W1_9ROSI</name>
<reference evidence="1 2" key="1">
    <citation type="submission" date="2024-03" db="EMBL/GenBank/DDBJ databases">
        <authorList>
            <person name="Gkanogiannis A."/>
            <person name="Becerra Lopez-Lavalle L."/>
        </authorList>
    </citation>
    <scope>NUCLEOTIDE SEQUENCE [LARGE SCALE GENOMIC DNA]</scope>
</reference>
<keyword evidence="2" id="KW-1185">Reference proteome</keyword>
<protein>
    <submittedName>
        <fullName evidence="1">Uncharacterized protein</fullName>
    </submittedName>
</protein>
<accession>A0ABP0Z1W1</accession>
<proteinExistence type="predicted"/>
<dbReference type="Proteomes" id="UP001642487">
    <property type="component" value="Chromosome 7"/>
</dbReference>
<evidence type="ECO:0000313" key="1">
    <source>
        <dbReference type="EMBL" id="CAK9326763.1"/>
    </source>
</evidence>
<dbReference type="EMBL" id="OZ021741">
    <property type="protein sequence ID" value="CAK9326763.1"/>
    <property type="molecule type" value="Genomic_DNA"/>
</dbReference>
<gene>
    <name evidence="1" type="ORF">CITCOLO1_LOCUS19121</name>
</gene>